<accession>A0A653BLN5</accession>
<reference evidence="8 9" key="1">
    <citation type="submission" date="2019-01" db="EMBL/GenBank/DDBJ databases">
        <authorList>
            <person name="Sayadi A."/>
        </authorList>
    </citation>
    <scope>NUCLEOTIDE SEQUENCE [LARGE SCALE GENOMIC DNA]</scope>
</reference>
<gene>
    <name evidence="8" type="ORF">CALMAC_LOCUS2085</name>
</gene>
<evidence type="ECO:0000259" key="7">
    <source>
        <dbReference type="Pfam" id="PF02656"/>
    </source>
</evidence>
<keyword evidence="5 6" id="KW-0472">Membrane</keyword>
<comment type="subcellular location">
    <subcellularLocation>
        <location evidence="1">Cell membrane</location>
        <topology evidence="1">Multi-pass membrane protein</topology>
    </subcellularLocation>
</comment>
<dbReference type="GO" id="GO:0005886">
    <property type="term" value="C:plasma membrane"/>
    <property type="evidence" value="ECO:0007669"/>
    <property type="project" value="UniProtKB-SubCell"/>
</dbReference>
<organism evidence="8 9">
    <name type="scientific">Callosobruchus maculatus</name>
    <name type="common">Southern cowpea weevil</name>
    <name type="synonym">Pulse bruchid</name>
    <dbReference type="NCBI Taxonomy" id="64391"/>
    <lineage>
        <taxon>Eukaryota</taxon>
        <taxon>Metazoa</taxon>
        <taxon>Ecdysozoa</taxon>
        <taxon>Arthropoda</taxon>
        <taxon>Hexapoda</taxon>
        <taxon>Insecta</taxon>
        <taxon>Pterygota</taxon>
        <taxon>Neoptera</taxon>
        <taxon>Endopterygota</taxon>
        <taxon>Coleoptera</taxon>
        <taxon>Polyphaga</taxon>
        <taxon>Cucujiformia</taxon>
        <taxon>Chrysomeloidea</taxon>
        <taxon>Chrysomelidae</taxon>
        <taxon>Bruchinae</taxon>
        <taxon>Bruchini</taxon>
        <taxon>Callosobruchus</taxon>
    </lineage>
</organism>
<feature type="domain" description="DUF202" evidence="7">
    <location>
        <begin position="13"/>
        <end position="80"/>
    </location>
</feature>
<evidence type="ECO:0000256" key="5">
    <source>
        <dbReference type="ARBA" id="ARBA00023136"/>
    </source>
</evidence>
<keyword evidence="3 6" id="KW-0812">Transmembrane</keyword>
<dbReference type="InterPro" id="IPR052053">
    <property type="entry name" value="IM_YidH-like"/>
</dbReference>
<keyword evidence="9" id="KW-1185">Reference proteome</keyword>
<evidence type="ECO:0000313" key="9">
    <source>
        <dbReference type="Proteomes" id="UP000410492"/>
    </source>
</evidence>
<evidence type="ECO:0000256" key="1">
    <source>
        <dbReference type="ARBA" id="ARBA00004651"/>
    </source>
</evidence>
<dbReference type="Proteomes" id="UP000410492">
    <property type="component" value="Unassembled WGS sequence"/>
</dbReference>
<feature type="transmembrane region" description="Helical" evidence="6">
    <location>
        <begin position="92"/>
        <end position="111"/>
    </location>
</feature>
<feature type="transmembrane region" description="Helical" evidence="6">
    <location>
        <begin position="22"/>
        <end position="42"/>
    </location>
</feature>
<evidence type="ECO:0000256" key="2">
    <source>
        <dbReference type="ARBA" id="ARBA00022475"/>
    </source>
</evidence>
<dbReference type="PANTHER" id="PTHR34187:SF2">
    <property type="entry name" value="DUF202 DOMAIN-CONTAINING PROTEIN"/>
    <property type="match status" value="1"/>
</dbReference>
<evidence type="ECO:0000256" key="4">
    <source>
        <dbReference type="ARBA" id="ARBA00022989"/>
    </source>
</evidence>
<keyword evidence="4 6" id="KW-1133">Transmembrane helix</keyword>
<keyword evidence="2" id="KW-1003">Cell membrane</keyword>
<feature type="domain" description="DUF202" evidence="7">
    <location>
        <begin position="119"/>
        <end position="177"/>
    </location>
</feature>
<name>A0A653BLN5_CALMS</name>
<feature type="transmembrane region" description="Helical" evidence="6">
    <location>
        <begin position="54"/>
        <end position="72"/>
    </location>
</feature>
<evidence type="ECO:0000256" key="3">
    <source>
        <dbReference type="ARBA" id="ARBA00022692"/>
    </source>
</evidence>
<dbReference type="AlphaFoldDB" id="A0A653BLN5"/>
<dbReference type="InterPro" id="IPR003807">
    <property type="entry name" value="DUF202"/>
</dbReference>
<dbReference type="PANTHER" id="PTHR34187">
    <property type="entry name" value="FGR18P"/>
    <property type="match status" value="1"/>
</dbReference>
<feature type="transmembrane region" description="Helical" evidence="6">
    <location>
        <begin position="156"/>
        <end position="174"/>
    </location>
</feature>
<dbReference type="EMBL" id="CAACVG010002442">
    <property type="protein sequence ID" value="VEN36472.1"/>
    <property type="molecule type" value="Genomic_DNA"/>
</dbReference>
<evidence type="ECO:0000313" key="8">
    <source>
        <dbReference type="EMBL" id="VEN36472.1"/>
    </source>
</evidence>
<evidence type="ECO:0000256" key="6">
    <source>
        <dbReference type="SAM" id="Phobius"/>
    </source>
</evidence>
<proteinExistence type="predicted"/>
<dbReference type="OrthoDB" id="199599at2759"/>
<protein>
    <recommendedName>
        <fullName evidence="7">DUF202 domain-containing protein</fullName>
    </recommendedName>
</protein>
<feature type="transmembrane region" description="Helical" evidence="6">
    <location>
        <begin position="198"/>
        <end position="220"/>
    </location>
</feature>
<sequence>MKLSRLGEAPDYRFSLANERTFLAWIRTALGFLAAGVGLDQLAPDFATPLIREVLALLLCLFAGVLAIYGYLRWLRNEKAMRLKQDLPYTRGLLIISTILLAVAGVVMVLVRKARREADPGLQPERTSLAWLRTLLGYGALIALAIKHNWHRTGGPFWIALVVLALVALILWRYTRSRNLMDVAQSDFVQPKAVRDKFLIALAVLLLSLLFAVTHIQQIVSL</sequence>
<dbReference type="Pfam" id="PF02656">
    <property type="entry name" value="DUF202"/>
    <property type="match status" value="2"/>
</dbReference>